<protein>
    <submittedName>
        <fullName evidence="2">Uncharacterized protein</fullName>
    </submittedName>
</protein>
<dbReference type="Proteomes" id="UP000887565">
    <property type="component" value="Unplaced"/>
</dbReference>
<name>A0A915IXH1_ROMCU</name>
<organism evidence="1 2">
    <name type="scientific">Romanomermis culicivorax</name>
    <name type="common">Nematode worm</name>
    <dbReference type="NCBI Taxonomy" id="13658"/>
    <lineage>
        <taxon>Eukaryota</taxon>
        <taxon>Metazoa</taxon>
        <taxon>Ecdysozoa</taxon>
        <taxon>Nematoda</taxon>
        <taxon>Enoplea</taxon>
        <taxon>Dorylaimia</taxon>
        <taxon>Mermithida</taxon>
        <taxon>Mermithoidea</taxon>
        <taxon>Mermithidae</taxon>
        <taxon>Romanomermis</taxon>
    </lineage>
</organism>
<proteinExistence type="predicted"/>
<accession>A0A915IXH1</accession>
<evidence type="ECO:0000313" key="1">
    <source>
        <dbReference type="Proteomes" id="UP000887565"/>
    </source>
</evidence>
<keyword evidence="1" id="KW-1185">Reference proteome</keyword>
<reference evidence="2" key="1">
    <citation type="submission" date="2022-11" db="UniProtKB">
        <authorList>
            <consortium name="WormBaseParasite"/>
        </authorList>
    </citation>
    <scope>IDENTIFICATION</scope>
</reference>
<dbReference type="AlphaFoldDB" id="A0A915IXH1"/>
<dbReference type="WBParaSite" id="nRc.2.0.1.t18896-RA">
    <property type="protein sequence ID" value="nRc.2.0.1.t18896-RA"/>
    <property type="gene ID" value="nRc.2.0.1.g18896"/>
</dbReference>
<evidence type="ECO:0000313" key="2">
    <source>
        <dbReference type="WBParaSite" id="nRc.2.0.1.t18896-RA"/>
    </source>
</evidence>
<sequence length="117" mass="13429">MKNWTPVNDQPVEFCSQLSNIPPLPWANDMVNNSQTLWPPNVPVIYTCLFRRSGTEPIANSLNVQPENPLSIGKNNCNFLENNLQPNRTERNENFPFVRYGCVDCIPFRSAEKGKYK</sequence>